<proteinExistence type="predicted"/>
<evidence type="ECO:0000313" key="2">
    <source>
        <dbReference type="Proteomes" id="UP000076023"/>
    </source>
</evidence>
<comment type="caution">
    <text evidence="1">The sequence shown here is derived from an EMBL/GenBank/DDBJ whole genome shotgun (WGS) entry which is preliminary data.</text>
</comment>
<evidence type="ECO:0000313" key="1">
    <source>
        <dbReference type="EMBL" id="GAT34216.1"/>
    </source>
</evidence>
<dbReference type="Proteomes" id="UP000076023">
    <property type="component" value="Unassembled WGS sequence"/>
</dbReference>
<name>A0A146GCG3_TERSA</name>
<organism evidence="1 2">
    <name type="scientific">Terrimicrobium sacchariphilum</name>
    <dbReference type="NCBI Taxonomy" id="690879"/>
    <lineage>
        <taxon>Bacteria</taxon>
        <taxon>Pseudomonadati</taxon>
        <taxon>Verrucomicrobiota</taxon>
        <taxon>Terrimicrobiia</taxon>
        <taxon>Terrimicrobiales</taxon>
        <taxon>Terrimicrobiaceae</taxon>
        <taxon>Terrimicrobium</taxon>
    </lineage>
</organism>
<keyword evidence="2" id="KW-1185">Reference proteome</keyword>
<accession>A0A146GCG3</accession>
<dbReference type="STRING" id="690879.TSACC_22640"/>
<gene>
    <name evidence="1" type="ORF">TSACC_22640</name>
</gene>
<dbReference type="EMBL" id="BDCO01000002">
    <property type="protein sequence ID" value="GAT34216.1"/>
    <property type="molecule type" value="Genomic_DNA"/>
</dbReference>
<dbReference type="Gene3D" id="2.20.25.10">
    <property type="match status" value="1"/>
</dbReference>
<reference evidence="2" key="1">
    <citation type="journal article" date="2017" name="Genome Announc.">
        <title>Draft Genome Sequence of Terrimicrobium sacchariphilum NM-5T, a Facultative Anaerobic Soil Bacterium of the Class Spartobacteria.</title>
        <authorList>
            <person name="Qiu Y.L."/>
            <person name="Tourlousse D.M."/>
            <person name="Matsuura N."/>
            <person name="Ohashi A."/>
            <person name="Sekiguchi Y."/>
        </authorList>
    </citation>
    <scope>NUCLEOTIDE SEQUENCE [LARGE SCALE GENOMIC DNA]</scope>
    <source>
        <strain evidence="2">NM-5</strain>
    </source>
</reference>
<dbReference type="AlphaFoldDB" id="A0A146GCG3"/>
<protein>
    <submittedName>
        <fullName evidence="1">Uncharacterized protein</fullName>
    </submittedName>
</protein>
<dbReference type="Pfam" id="PF03966">
    <property type="entry name" value="Trm112p"/>
    <property type="match status" value="1"/>
</dbReference>
<dbReference type="RefSeq" id="WP_075079867.1">
    <property type="nucleotide sequence ID" value="NZ_BDCO01000002.1"/>
</dbReference>
<dbReference type="SUPFAM" id="SSF158997">
    <property type="entry name" value="Trm112p-like"/>
    <property type="match status" value="1"/>
</dbReference>
<dbReference type="InParanoid" id="A0A146GCG3"/>
<dbReference type="InterPro" id="IPR005651">
    <property type="entry name" value="Trm112-like"/>
</dbReference>
<sequence>MEKRLLEIICCPETRQPLREATPSELARARSFRAGNFEAGLIRQDEQVFYPIRNGIPLLISDEAIRLA</sequence>